<dbReference type="RefSeq" id="WP_053232337.1">
    <property type="nucleotide sequence ID" value="NZ_CP011125.1"/>
</dbReference>
<dbReference type="AlphaFoldDB" id="A0A0F6W1S4"/>
<name>A0A0F6W1S4_9BACT</name>
<dbReference type="STRING" id="927083.DB32_002214"/>
<dbReference type="KEGG" id="samy:DB32_002214"/>
<dbReference type="InterPro" id="IPR013043">
    <property type="entry name" value="DUF1595"/>
</dbReference>
<evidence type="ECO:0000313" key="7">
    <source>
        <dbReference type="Proteomes" id="UP000034883"/>
    </source>
</evidence>
<feature type="chain" id="PRO_5002511114" evidence="1">
    <location>
        <begin position="30"/>
        <end position="523"/>
    </location>
</feature>
<organism evidence="6 7">
    <name type="scientific">Sandaracinus amylolyticus</name>
    <dbReference type="NCBI Taxonomy" id="927083"/>
    <lineage>
        <taxon>Bacteria</taxon>
        <taxon>Pseudomonadati</taxon>
        <taxon>Myxococcota</taxon>
        <taxon>Polyangia</taxon>
        <taxon>Polyangiales</taxon>
        <taxon>Sandaracinaceae</taxon>
        <taxon>Sandaracinus</taxon>
    </lineage>
</organism>
<protein>
    <submittedName>
        <fullName evidence="6">Cellulose-binding domain protein</fullName>
    </submittedName>
</protein>
<dbReference type="Proteomes" id="UP000034883">
    <property type="component" value="Chromosome"/>
</dbReference>
<dbReference type="OrthoDB" id="9770043at2"/>
<feature type="domain" description="DUF1585" evidence="2">
    <location>
        <begin position="448"/>
        <end position="516"/>
    </location>
</feature>
<keyword evidence="7" id="KW-1185">Reference proteome</keyword>
<dbReference type="EMBL" id="CP011125">
    <property type="protein sequence ID" value="AKF05065.1"/>
    <property type="molecule type" value="Genomic_DNA"/>
</dbReference>
<evidence type="ECO:0000259" key="2">
    <source>
        <dbReference type="Pfam" id="PF07624"/>
    </source>
</evidence>
<reference evidence="6 7" key="1">
    <citation type="submission" date="2015-03" db="EMBL/GenBank/DDBJ databases">
        <title>Genome assembly of Sandaracinus amylolyticus DSM 53668.</title>
        <authorList>
            <person name="Sharma G."/>
            <person name="Subramanian S."/>
        </authorList>
    </citation>
    <scope>NUCLEOTIDE SEQUENCE [LARGE SCALE GENOMIC DNA]</scope>
    <source>
        <strain evidence="6 7">DSM 53668</strain>
    </source>
</reference>
<dbReference type="PROSITE" id="PS51257">
    <property type="entry name" value="PROKAR_LIPOPROTEIN"/>
    <property type="match status" value="1"/>
</dbReference>
<dbReference type="Pfam" id="PF07637">
    <property type="entry name" value="PSD5"/>
    <property type="match status" value="1"/>
</dbReference>
<feature type="domain" description="DUF1592" evidence="4">
    <location>
        <begin position="189"/>
        <end position="314"/>
    </location>
</feature>
<feature type="domain" description="DUF1588" evidence="3">
    <location>
        <begin position="332"/>
        <end position="429"/>
    </location>
</feature>
<keyword evidence="1" id="KW-0732">Signal</keyword>
<dbReference type="Pfam" id="PF07627">
    <property type="entry name" value="PSCyt3"/>
    <property type="match status" value="1"/>
</dbReference>
<evidence type="ECO:0000256" key="1">
    <source>
        <dbReference type="SAM" id="SignalP"/>
    </source>
</evidence>
<gene>
    <name evidence="6" type="ORF">DB32_002214</name>
</gene>
<evidence type="ECO:0000259" key="3">
    <source>
        <dbReference type="Pfam" id="PF07627"/>
    </source>
</evidence>
<evidence type="ECO:0000259" key="5">
    <source>
        <dbReference type="Pfam" id="PF07637"/>
    </source>
</evidence>
<feature type="signal peptide" evidence="1">
    <location>
        <begin position="1"/>
        <end position="29"/>
    </location>
</feature>
<dbReference type="InterPro" id="IPR013042">
    <property type="entry name" value="DUF1592"/>
</dbReference>
<dbReference type="Pfam" id="PF07624">
    <property type="entry name" value="PSD2"/>
    <property type="match status" value="1"/>
</dbReference>
<dbReference type="InterPro" id="IPR011478">
    <property type="entry name" value="DUF1585"/>
</dbReference>
<dbReference type="InterPro" id="IPR013039">
    <property type="entry name" value="DUF1588"/>
</dbReference>
<accession>A0A0F6W1S4</accession>
<evidence type="ECO:0000259" key="4">
    <source>
        <dbReference type="Pfam" id="PF07631"/>
    </source>
</evidence>
<evidence type="ECO:0000313" key="6">
    <source>
        <dbReference type="EMBL" id="AKF05065.1"/>
    </source>
</evidence>
<proteinExistence type="predicted"/>
<feature type="domain" description="DUF1595" evidence="5">
    <location>
        <begin position="126"/>
        <end position="181"/>
    </location>
</feature>
<sequence>MPRSRRSRALVVAACALALGCVGELDAGAAGPAPPQACDPGTIGAPVPMRRLTAEQVERTVRDVLELPASEPLAVPDERLFHYRSNISSAIDVAMARGYLDFAESSASRADVSRCSSSDACLGWLLDDVGLRLFRRPLRDDERARYGALYADASTHVGATEGARWVLEAMLQSPTFLYLDEGTDEDGLLDDHALASRLALTLWGAGPDRELLDVAAAGGLSSAEDVRAQAERMLDDPRSEGGLSDFVDQWLELHRLDSTSARPDIAALGPDVLAALRSEPSAFFRDAVVGGRGLRALLTSSETPSFDALASIYGDDVVEERDGTRVLDPEWRAGILTLPGVQAALSHAESTSPTLRGYAVLAGFLCTPPGPPPAGVSVTLPPPMPGATTRERLELHFSNETCGACHRTMDGIGFAFERYDWLGRSRDHEGDREIDDTGTFALGGREITVDGAIELADHMADDAAVAQCIARQWTQYATGIPTTSATSCLVDGMARDLRGDTGLREMILAQVTSDWFRRGGEAR</sequence>
<dbReference type="Pfam" id="PF07631">
    <property type="entry name" value="PSD4"/>
    <property type="match status" value="1"/>
</dbReference>